<keyword evidence="3" id="KW-0378">Hydrolase</keyword>
<accession>A0A437QBU5</accession>
<evidence type="ECO:0000313" key="3">
    <source>
        <dbReference type="EMBL" id="RVU32032.1"/>
    </source>
</evidence>
<organism evidence="3 4">
    <name type="scientific">Rheinheimera riviphila</name>
    <dbReference type="NCBI Taxonomy" id="1834037"/>
    <lineage>
        <taxon>Bacteria</taxon>
        <taxon>Pseudomonadati</taxon>
        <taxon>Pseudomonadota</taxon>
        <taxon>Gammaproteobacteria</taxon>
        <taxon>Chromatiales</taxon>
        <taxon>Chromatiaceae</taxon>
        <taxon>Rheinheimera</taxon>
    </lineage>
</organism>
<proteinExistence type="predicted"/>
<dbReference type="EMBL" id="SACS01000031">
    <property type="protein sequence ID" value="RVU32032.1"/>
    <property type="molecule type" value="Genomic_DNA"/>
</dbReference>
<dbReference type="Pfam" id="PF03372">
    <property type="entry name" value="Exo_endo_phos"/>
    <property type="match status" value="1"/>
</dbReference>
<feature type="chain" id="PRO_5019460368" evidence="1">
    <location>
        <begin position="23"/>
        <end position="389"/>
    </location>
</feature>
<keyword evidence="3" id="KW-0540">Nuclease</keyword>
<keyword evidence="3" id="KW-0255">Endonuclease</keyword>
<sequence>MNRTAMLLALLPVWFGGFSVSATELTVATFNVSMEAENYVDKGSAIGPQVLASLLKKGDHPQIRNIAAIIQQIQPDIILLNEFDYIADPAKGVQLFIDNYLAKPQQGGTPQQYPYHYYSTVNTGQPSGFDLNNDGQVNTPGEDAWGFGQYPGQYGMVLLSKFPIDQKNIRTFQHFKWKDLPGHKVTRKADGSPWFSAEAWAQMPLSSKSHWDVPVTINGKTLHILASHPTPPVFDGAENRNGNRNHDEVKFWVDYLSGQSYMVDDQGKAGGYAAKAPFVIVGDLNSSPDEGDAFRDAIKALTQHALVNSKFIPQSAGGALHSPDKPLGSTHTAGWRMRADYVLPAKNGLKYQSSGVFWPAPGEALHEVVNSRGSSSDHRLVWVKLQLPE</sequence>
<dbReference type="GO" id="GO:0004527">
    <property type="term" value="F:exonuclease activity"/>
    <property type="evidence" value="ECO:0007669"/>
    <property type="project" value="UniProtKB-KW"/>
</dbReference>
<dbReference type="GO" id="GO:0004519">
    <property type="term" value="F:endonuclease activity"/>
    <property type="evidence" value="ECO:0007669"/>
    <property type="project" value="UniProtKB-KW"/>
</dbReference>
<gene>
    <name evidence="3" type="ORF">EOE67_19160</name>
</gene>
<name>A0A437QBU5_9GAMM</name>
<evidence type="ECO:0000313" key="4">
    <source>
        <dbReference type="Proteomes" id="UP000283077"/>
    </source>
</evidence>
<dbReference type="AlphaFoldDB" id="A0A437QBU5"/>
<evidence type="ECO:0000256" key="1">
    <source>
        <dbReference type="SAM" id="SignalP"/>
    </source>
</evidence>
<dbReference type="Gene3D" id="3.60.10.10">
    <property type="entry name" value="Endonuclease/exonuclease/phosphatase"/>
    <property type="match status" value="1"/>
</dbReference>
<keyword evidence="4" id="KW-1185">Reference proteome</keyword>
<dbReference type="SUPFAM" id="SSF56219">
    <property type="entry name" value="DNase I-like"/>
    <property type="match status" value="1"/>
</dbReference>
<dbReference type="InterPro" id="IPR036691">
    <property type="entry name" value="Endo/exonu/phosph_ase_sf"/>
</dbReference>
<evidence type="ECO:0000259" key="2">
    <source>
        <dbReference type="Pfam" id="PF03372"/>
    </source>
</evidence>
<feature type="domain" description="Endonuclease/exonuclease/phosphatase" evidence="2">
    <location>
        <begin position="28"/>
        <end position="378"/>
    </location>
</feature>
<reference evidence="3 4" key="1">
    <citation type="submission" date="2019-01" db="EMBL/GenBank/DDBJ databases">
        <authorList>
            <person name="Chen W.-M."/>
        </authorList>
    </citation>
    <scope>NUCLEOTIDE SEQUENCE [LARGE SCALE GENOMIC DNA]</scope>
    <source>
        <strain evidence="3 4">KYPC3</strain>
    </source>
</reference>
<protein>
    <submittedName>
        <fullName evidence="3">Endonuclease/exonuclease/phosphatase family protein</fullName>
    </submittedName>
</protein>
<keyword evidence="3" id="KW-0269">Exonuclease</keyword>
<dbReference type="InterPro" id="IPR005135">
    <property type="entry name" value="Endo/exonuclease/phosphatase"/>
</dbReference>
<dbReference type="Proteomes" id="UP000283077">
    <property type="component" value="Unassembled WGS sequence"/>
</dbReference>
<dbReference type="OrthoDB" id="292013at2"/>
<comment type="caution">
    <text evidence="3">The sequence shown here is derived from an EMBL/GenBank/DDBJ whole genome shotgun (WGS) entry which is preliminary data.</text>
</comment>
<keyword evidence="1" id="KW-0732">Signal</keyword>
<feature type="signal peptide" evidence="1">
    <location>
        <begin position="1"/>
        <end position="22"/>
    </location>
</feature>